<keyword evidence="8" id="KW-0133">Cell shape</keyword>
<keyword evidence="11 23" id="KW-0472">Membrane</keyword>
<feature type="transmembrane region" description="Helical" evidence="23">
    <location>
        <begin position="163"/>
        <end position="181"/>
    </location>
</feature>
<evidence type="ECO:0000256" key="9">
    <source>
        <dbReference type="ARBA" id="ARBA00022984"/>
    </source>
</evidence>
<dbReference type="InterPro" id="IPR018365">
    <property type="entry name" value="Cell_cycle_FtsW-rel_CS"/>
</dbReference>
<evidence type="ECO:0000313" key="24">
    <source>
        <dbReference type="EMBL" id="UZJ23525.1"/>
    </source>
</evidence>
<evidence type="ECO:0000256" key="1">
    <source>
        <dbReference type="ARBA" id="ARBA00004651"/>
    </source>
</evidence>
<dbReference type="EC" id="2.4.99.28" evidence="19"/>
<keyword evidence="5" id="KW-0328">Glycosyltransferase</keyword>
<feature type="transmembrane region" description="Helical" evidence="23">
    <location>
        <begin position="287"/>
        <end position="314"/>
    </location>
</feature>
<comment type="subcellular location">
    <subcellularLocation>
        <location evidence="1">Cell membrane</location>
        <topology evidence="1">Multi-pass membrane protein</topology>
    </subcellularLocation>
</comment>
<feature type="transmembrane region" description="Helical" evidence="23">
    <location>
        <begin position="32"/>
        <end position="52"/>
    </location>
</feature>
<comment type="similarity">
    <text evidence="16">Belongs to the SEDS family. FtsW subfamily.</text>
</comment>
<name>A0ABY6NVY5_9NOCA</name>
<keyword evidence="25" id="KW-1185">Reference proteome</keyword>
<evidence type="ECO:0000256" key="22">
    <source>
        <dbReference type="SAM" id="MobiDB-lite"/>
    </source>
</evidence>
<sequence>MTTTAPRPPRTRTGPQRGGAWLRGWLARPLTSFHLVLGVFALLTGLGLVMVLSASSAQAAAAGSAYSLFQKQLVFVLLGAVLFYVALRMPIRVVRKLATPAVVVSVVLLMAVLVPGVGADINGTRGWFRIGSLSFQPAEAAKIALAVWGAGVLATHRPHLPPLRHLAVPLLPVAALVALLILLQPDLGSTVTLAIIVLALLWFGGLPMKLVALASVGAAGGALVFGLLVGPRSARIESWLNPDVNLAGSGYQALQARYSLADGGWLGVGLGQSRAKWNYLPNAHNDFIFAIIGEELGFLGAGLVLVLFGVLAWVGLRISARSVDPFLVLLSATTTVWLVGQAFLNTGYVTGLLPVTGLQLPMISSGGTSTALTMLMFGLLANAARHEPEAIAAVRAGDAGRLSHRFRLPAPQPFVERRLRAVPGPRRAPRAERTGGARPSTPRPDRTPAPRPDRTPAPRAARAPAPRPTRAAPARRPAGGPRDRGTRR</sequence>
<evidence type="ECO:0000256" key="18">
    <source>
        <dbReference type="ARBA" id="ARBA00041418"/>
    </source>
</evidence>
<evidence type="ECO:0000313" key="25">
    <source>
        <dbReference type="Proteomes" id="UP001164965"/>
    </source>
</evidence>
<dbReference type="RefSeq" id="WP_265381632.1">
    <property type="nucleotide sequence ID" value="NZ_CP110615.1"/>
</dbReference>
<organism evidence="24 25">
    <name type="scientific">Rhodococcus antarcticus</name>
    <dbReference type="NCBI Taxonomy" id="2987751"/>
    <lineage>
        <taxon>Bacteria</taxon>
        <taxon>Bacillati</taxon>
        <taxon>Actinomycetota</taxon>
        <taxon>Actinomycetes</taxon>
        <taxon>Mycobacteriales</taxon>
        <taxon>Nocardiaceae</taxon>
        <taxon>Rhodococcus</taxon>
    </lineage>
</organism>
<feature type="transmembrane region" description="Helical" evidence="23">
    <location>
        <begin position="360"/>
        <end position="381"/>
    </location>
</feature>
<evidence type="ECO:0000256" key="15">
    <source>
        <dbReference type="ARBA" id="ARBA00033270"/>
    </source>
</evidence>
<evidence type="ECO:0000256" key="13">
    <source>
        <dbReference type="ARBA" id="ARBA00023316"/>
    </source>
</evidence>
<keyword evidence="7 23" id="KW-0812">Transmembrane</keyword>
<evidence type="ECO:0000256" key="5">
    <source>
        <dbReference type="ARBA" id="ARBA00022676"/>
    </source>
</evidence>
<evidence type="ECO:0000256" key="17">
    <source>
        <dbReference type="ARBA" id="ARBA00041185"/>
    </source>
</evidence>
<dbReference type="EMBL" id="CP110615">
    <property type="protein sequence ID" value="UZJ23525.1"/>
    <property type="molecule type" value="Genomic_DNA"/>
</dbReference>
<feature type="transmembrane region" description="Helical" evidence="23">
    <location>
        <begin position="73"/>
        <end position="91"/>
    </location>
</feature>
<keyword evidence="13" id="KW-0961">Cell wall biogenesis/degradation</keyword>
<evidence type="ECO:0000256" key="4">
    <source>
        <dbReference type="ARBA" id="ARBA00022618"/>
    </source>
</evidence>
<evidence type="ECO:0000256" key="20">
    <source>
        <dbReference type="ARBA" id="ARBA00049902"/>
    </source>
</evidence>
<keyword evidence="3" id="KW-1003">Cell membrane</keyword>
<feature type="region of interest" description="Disordered" evidence="22">
    <location>
        <begin position="417"/>
        <end position="488"/>
    </location>
</feature>
<evidence type="ECO:0000256" key="8">
    <source>
        <dbReference type="ARBA" id="ARBA00022960"/>
    </source>
</evidence>
<gene>
    <name evidence="24" type="primary">ftsW</name>
    <name evidence="24" type="ORF">RHODO2019_09815</name>
</gene>
<evidence type="ECO:0000256" key="16">
    <source>
        <dbReference type="ARBA" id="ARBA00038053"/>
    </source>
</evidence>
<evidence type="ECO:0000256" key="6">
    <source>
        <dbReference type="ARBA" id="ARBA00022679"/>
    </source>
</evidence>
<feature type="transmembrane region" description="Helical" evidence="23">
    <location>
        <begin position="210"/>
        <end position="230"/>
    </location>
</feature>
<evidence type="ECO:0000256" key="23">
    <source>
        <dbReference type="SAM" id="Phobius"/>
    </source>
</evidence>
<protein>
    <recommendedName>
        <fullName evidence="17">Probable peptidoglycan glycosyltransferase FtsW</fullName>
        <ecNumber evidence="19">2.4.99.28</ecNumber>
    </recommendedName>
    <alternativeName>
        <fullName evidence="18">Cell division protein FtsW</fullName>
    </alternativeName>
    <alternativeName>
        <fullName evidence="15">Cell wall polymerase</fullName>
    </alternativeName>
    <alternativeName>
        <fullName evidence="14">Peptidoglycan polymerase</fullName>
    </alternativeName>
</protein>
<reference evidence="24" key="1">
    <citation type="submission" date="2022-10" db="EMBL/GenBank/DDBJ databases">
        <title>Rhodococcus sp.75.</title>
        <authorList>
            <person name="Sun M."/>
        </authorList>
    </citation>
    <scope>NUCLEOTIDE SEQUENCE</scope>
    <source>
        <strain evidence="24">75</strain>
    </source>
</reference>
<dbReference type="PROSITE" id="PS00428">
    <property type="entry name" value="FTSW_RODA_SPOVE"/>
    <property type="match status" value="1"/>
</dbReference>
<keyword evidence="4" id="KW-0132">Cell division</keyword>
<evidence type="ECO:0000256" key="3">
    <source>
        <dbReference type="ARBA" id="ARBA00022475"/>
    </source>
</evidence>
<dbReference type="Pfam" id="PF01098">
    <property type="entry name" value="FTSW_RODA_SPOVE"/>
    <property type="match status" value="1"/>
</dbReference>
<dbReference type="NCBIfam" id="TIGR02614">
    <property type="entry name" value="ftsW"/>
    <property type="match status" value="1"/>
</dbReference>
<comment type="function">
    <text evidence="21">Peptidoglycan polymerase that is essential for cell division.</text>
</comment>
<evidence type="ECO:0000256" key="12">
    <source>
        <dbReference type="ARBA" id="ARBA00023306"/>
    </source>
</evidence>
<accession>A0ABY6NVY5</accession>
<dbReference type="PANTHER" id="PTHR30474">
    <property type="entry name" value="CELL CYCLE PROTEIN"/>
    <property type="match status" value="1"/>
</dbReference>
<dbReference type="PANTHER" id="PTHR30474:SF2">
    <property type="entry name" value="PEPTIDOGLYCAN GLYCOSYLTRANSFERASE FTSW-RELATED"/>
    <property type="match status" value="1"/>
</dbReference>
<feature type="transmembrane region" description="Helical" evidence="23">
    <location>
        <begin position="326"/>
        <end position="348"/>
    </location>
</feature>
<proteinExistence type="inferred from homology"/>
<evidence type="ECO:0000256" key="10">
    <source>
        <dbReference type="ARBA" id="ARBA00022989"/>
    </source>
</evidence>
<comment type="catalytic activity">
    <reaction evidence="20">
        <text>[GlcNAc-(1-&gt;4)-Mur2Ac(oyl-L-Ala-gamma-D-Glu-L-Lys-D-Ala-D-Ala)](n)-di-trans,octa-cis-undecaprenyl diphosphate + beta-D-GlcNAc-(1-&gt;4)-Mur2Ac(oyl-L-Ala-gamma-D-Glu-L-Lys-D-Ala-D-Ala)-di-trans,octa-cis-undecaprenyl diphosphate = [GlcNAc-(1-&gt;4)-Mur2Ac(oyl-L-Ala-gamma-D-Glu-L-Lys-D-Ala-D-Ala)](n+1)-di-trans,octa-cis-undecaprenyl diphosphate + di-trans,octa-cis-undecaprenyl diphosphate + H(+)</text>
        <dbReference type="Rhea" id="RHEA:23708"/>
        <dbReference type="Rhea" id="RHEA-COMP:9602"/>
        <dbReference type="Rhea" id="RHEA-COMP:9603"/>
        <dbReference type="ChEBI" id="CHEBI:15378"/>
        <dbReference type="ChEBI" id="CHEBI:58405"/>
        <dbReference type="ChEBI" id="CHEBI:60033"/>
        <dbReference type="ChEBI" id="CHEBI:78435"/>
        <dbReference type="EC" id="2.4.99.28"/>
    </reaction>
</comment>
<evidence type="ECO:0000256" key="2">
    <source>
        <dbReference type="ARBA" id="ARBA00004752"/>
    </source>
</evidence>
<evidence type="ECO:0000256" key="21">
    <source>
        <dbReference type="ARBA" id="ARBA00049966"/>
    </source>
</evidence>
<feature type="compositionally biased region" description="Basic and acidic residues" evidence="22">
    <location>
        <begin position="443"/>
        <end position="456"/>
    </location>
</feature>
<evidence type="ECO:0000256" key="11">
    <source>
        <dbReference type="ARBA" id="ARBA00023136"/>
    </source>
</evidence>
<keyword evidence="9" id="KW-0573">Peptidoglycan synthesis</keyword>
<dbReference type="Proteomes" id="UP001164965">
    <property type="component" value="Chromosome"/>
</dbReference>
<feature type="compositionally biased region" description="Low complexity" evidence="22">
    <location>
        <begin position="457"/>
        <end position="480"/>
    </location>
</feature>
<evidence type="ECO:0000256" key="19">
    <source>
        <dbReference type="ARBA" id="ARBA00044770"/>
    </source>
</evidence>
<feature type="transmembrane region" description="Helical" evidence="23">
    <location>
        <begin position="97"/>
        <end position="119"/>
    </location>
</feature>
<keyword evidence="10 23" id="KW-1133">Transmembrane helix</keyword>
<evidence type="ECO:0000256" key="7">
    <source>
        <dbReference type="ARBA" id="ARBA00022692"/>
    </source>
</evidence>
<comment type="pathway">
    <text evidence="2">Cell wall biogenesis; peptidoglycan biosynthesis.</text>
</comment>
<dbReference type="InterPro" id="IPR013437">
    <property type="entry name" value="FtsW"/>
</dbReference>
<keyword evidence="12" id="KW-0131">Cell cycle</keyword>
<dbReference type="InterPro" id="IPR001182">
    <property type="entry name" value="FtsW/RodA"/>
</dbReference>
<feature type="transmembrane region" description="Helical" evidence="23">
    <location>
        <begin position="187"/>
        <end position="203"/>
    </location>
</feature>
<evidence type="ECO:0000256" key="14">
    <source>
        <dbReference type="ARBA" id="ARBA00032370"/>
    </source>
</evidence>
<keyword evidence="6" id="KW-0808">Transferase</keyword>